<sequence>MIDLNTPGNLTKLKMSPKKGTVHTPKVQITEDDSSGELIDSDVEEGGIGSPDVEIDSKQDVEDQKGRVGEDNGDQEDEDDDDDKQSSSGADGDESDADDGIDDSGDGNKTIANPGWADAMKKILNTKKPKKKKTIVLSKAKKLNEVIPKPQEKVVPFEVETEAGEIKVDTIKVETAAGDGEKSLEQKKRKRKESLGIRVKPNVLDREREKRLQRIATNGVVQLFNAVRQQQKEIEEKLVEAGPLERKREKAMKNIDRRAFLDSGIWNVLRDDFVMGAKLKDWNKESSEDESSAPEEMDSD</sequence>
<proteinExistence type="predicted"/>
<gene>
    <name evidence="1" type="ORF">QAD02_004705</name>
</gene>
<evidence type="ECO:0000313" key="2">
    <source>
        <dbReference type="Proteomes" id="UP001239111"/>
    </source>
</evidence>
<protein>
    <submittedName>
        <fullName evidence="1">Uncharacterized protein</fullName>
    </submittedName>
</protein>
<organism evidence="1 2">
    <name type="scientific">Eretmocerus hayati</name>
    <dbReference type="NCBI Taxonomy" id="131215"/>
    <lineage>
        <taxon>Eukaryota</taxon>
        <taxon>Metazoa</taxon>
        <taxon>Ecdysozoa</taxon>
        <taxon>Arthropoda</taxon>
        <taxon>Hexapoda</taxon>
        <taxon>Insecta</taxon>
        <taxon>Pterygota</taxon>
        <taxon>Neoptera</taxon>
        <taxon>Endopterygota</taxon>
        <taxon>Hymenoptera</taxon>
        <taxon>Apocrita</taxon>
        <taxon>Proctotrupomorpha</taxon>
        <taxon>Chalcidoidea</taxon>
        <taxon>Aphelinidae</taxon>
        <taxon>Aphelininae</taxon>
        <taxon>Eretmocerus</taxon>
    </lineage>
</organism>
<keyword evidence="2" id="KW-1185">Reference proteome</keyword>
<accession>A0ACC2NRH8</accession>
<reference evidence="1" key="1">
    <citation type="submission" date="2023-04" db="EMBL/GenBank/DDBJ databases">
        <title>A chromosome-level genome assembly of the parasitoid wasp Eretmocerus hayati.</title>
        <authorList>
            <person name="Zhong Y."/>
            <person name="Liu S."/>
            <person name="Liu Y."/>
        </authorList>
    </citation>
    <scope>NUCLEOTIDE SEQUENCE</scope>
    <source>
        <strain evidence="1">ZJU_SS_LIU_2023</strain>
    </source>
</reference>
<comment type="caution">
    <text evidence="1">The sequence shown here is derived from an EMBL/GenBank/DDBJ whole genome shotgun (WGS) entry which is preliminary data.</text>
</comment>
<name>A0ACC2NRH8_9HYME</name>
<evidence type="ECO:0000313" key="1">
    <source>
        <dbReference type="EMBL" id="KAJ8673443.1"/>
    </source>
</evidence>
<dbReference type="EMBL" id="CM056743">
    <property type="protein sequence ID" value="KAJ8673443.1"/>
    <property type="molecule type" value="Genomic_DNA"/>
</dbReference>
<dbReference type="Proteomes" id="UP001239111">
    <property type="component" value="Chromosome 3"/>
</dbReference>